<dbReference type="EnsemblPlants" id="TuG1812G0100004676.01.T01">
    <property type="protein sequence ID" value="TuG1812G0100004676.01.T01"/>
    <property type="gene ID" value="TuG1812G0100004676.01"/>
</dbReference>
<dbReference type="AlphaFoldDB" id="A0A8R7P863"/>
<comment type="catalytic activity">
    <reaction evidence="5">
        <text>an NDP-alpha-D-glucose + D-fructose = a ribonucleoside 5'-diphosphate + sucrose + H(+)</text>
        <dbReference type="Rhea" id="RHEA:16241"/>
        <dbReference type="ChEBI" id="CHEBI:15378"/>
        <dbReference type="ChEBI" id="CHEBI:17992"/>
        <dbReference type="ChEBI" id="CHEBI:37721"/>
        <dbReference type="ChEBI" id="CHEBI:57930"/>
        <dbReference type="ChEBI" id="CHEBI:76533"/>
        <dbReference type="EC" id="2.4.1.13"/>
    </reaction>
</comment>
<dbReference type="Proteomes" id="UP000015106">
    <property type="component" value="Chromosome 1"/>
</dbReference>
<accession>A0A8R7P863</accession>
<feature type="domain" description="Sucrose synthase first GT-B" evidence="6">
    <location>
        <begin position="6"/>
        <end position="108"/>
    </location>
</feature>
<dbReference type="InterPro" id="IPR000368">
    <property type="entry name" value="Sucrose_synth_GT-B1"/>
</dbReference>
<reference evidence="7" key="3">
    <citation type="submission" date="2022-06" db="UniProtKB">
        <authorList>
            <consortium name="EnsemblPlants"/>
        </authorList>
    </citation>
    <scope>IDENTIFICATION</scope>
</reference>
<protein>
    <recommendedName>
        <fullName evidence="2">sucrose synthase</fullName>
        <ecNumber evidence="2">2.4.1.13</ecNumber>
    </recommendedName>
</protein>
<dbReference type="Gene3D" id="3.40.50.2000">
    <property type="entry name" value="Glycogen Phosphorylase B"/>
    <property type="match status" value="2"/>
</dbReference>
<evidence type="ECO:0000256" key="4">
    <source>
        <dbReference type="ARBA" id="ARBA00022679"/>
    </source>
</evidence>
<name>A0A8R7P863_TRIUA</name>
<comment type="similarity">
    <text evidence="1">Belongs to the glycosyltransferase 1 family. Plant sucrose synthase subfamily.</text>
</comment>
<dbReference type="GO" id="GO:0005985">
    <property type="term" value="P:sucrose metabolic process"/>
    <property type="evidence" value="ECO:0007669"/>
    <property type="project" value="InterPro"/>
</dbReference>
<dbReference type="EC" id="2.4.1.13" evidence="2"/>
<dbReference type="Gramene" id="TuG1812G0100004676.01.T01">
    <property type="protein sequence ID" value="TuG1812G0100004676.01.T01"/>
    <property type="gene ID" value="TuG1812G0100004676.01"/>
</dbReference>
<proteinExistence type="inferred from homology"/>
<dbReference type="Pfam" id="PF00862">
    <property type="entry name" value="GT-B_Sucrose_synth"/>
    <property type="match status" value="1"/>
</dbReference>
<reference evidence="7" key="2">
    <citation type="submission" date="2018-03" db="EMBL/GenBank/DDBJ databases">
        <title>The Triticum urartu genome reveals the dynamic nature of wheat genome evolution.</title>
        <authorList>
            <person name="Ling H."/>
            <person name="Ma B."/>
            <person name="Shi X."/>
            <person name="Liu H."/>
            <person name="Dong L."/>
            <person name="Sun H."/>
            <person name="Cao Y."/>
            <person name="Gao Q."/>
            <person name="Zheng S."/>
            <person name="Li Y."/>
            <person name="Yu Y."/>
            <person name="Du H."/>
            <person name="Qi M."/>
            <person name="Li Y."/>
            <person name="Yu H."/>
            <person name="Cui Y."/>
            <person name="Wang N."/>
            <person name="Chen C."/>
            <person name="Wu H."/>
            <person name="Zhao Y."/>
            <person name="Zhang J."/>
            <person name="Li Y."/>
            <person name="Zhou W."/>
            <person name="Zhang B."/>
            <person name="Hu W."/>
            <person name="Eijk M."/>
            <person name="Tang J."/>
            <person name="Witsenboer H."/>
            <person name="Zhao S."/>
            <person name="Li Z."/>
            <person name="Zhang A."/>
            <person name="Wang D."/>
            <person name="Liang C."/>
        </authorList>
    </citation>
    <scope>NUCLEOTIDE SEQUENCE [LARGE SCALE GENOMIC DNA]</scope>
    <source>
        <strain evidence="7">cv. G1812</strain>
    </source>
</reference>
<evidence type="ECO:0000256" key="1">
    <source>
        <dbReference type="ARBA" id="ARBA00005894"/>
    </source>
</evidence>
<evidence type="ECO:0000259" key="6">
    <source>
        <dbReference type="Pfam" id="PF00862"/>
    </source>
</evidence>
<keyword evidence="4" id="KW-0808">Transferase</keyword>
<organism evidence="7 8">
    <name type="scientific">Triticum urartu</name>
    <name type="common">Red wild einkorn</name>
    <name type="synonym">Crithodium urartu</name>
    <dbReference type="NCBI Taxonomy" id="4572"/>
    <lineage>
        <taxon>Eukaryota</taxon>
        <taxon>Viridiplantae</taxon>
        <taxon>Streptophyta</taxon>
        <taxon>Embryophyta</taxon>
        <taxon>Tracheophyta</taxon>
        <taxon>Spermatophyta</taxon>
        <taxon>Magnoliopsida</taxon>
        <taxon>Liliopsida</taxon>
        <taxon>Poales</taxon>
        <taxon>Poaceae</taxon>
        <taxon>BOP clade</taxon>
        <taxon>Pooideae</taxon>
        <taxon>Triticodae</taxon>
        <taxon>Triticeae</taxon>
        <taxon>Triticinae</taxon>
        <taxon>Triticum</taxon>
    </lineage>
</organism>
<dbReference type="GO" id="GO:0016157">
    <property type="term" value="F:sucrose synthase activity"/>
    <property type="evidence" value="ECO:0007669"/>
    <property type="project" value="UniProtKB-EC"/>
</dbReference>
<keyword evidence="3" id="KW-0328">Glycosyltransferase</keyword>
<sequence length="134" mass="15598">MSYQNDESKYKDSDVKWREMDQYHFSCQFTADMIAVNTRDFINTSTYREIAGSKDKPSQYESHYPFTMPGTCPYTTSVNDFDPKFNIAAPGADQSGYFPFTQKHTHKSRSYSTARRTMMSSCKYISFFSKNTEL</sequence>
<dbReference type="PANTHER" id="PTHR45839:SF16">
    <property type="entry name" value="SUCROSE SYNTHASE 6"/>
    <property type="match status" value="1"/>
</dbReference>
<keyword evidence="8" id="KW-1185">Reference proteome</keyword>
<dbReference type="PANTHER" id="PTHR45839">
    <property type="match status" value="1"/>
</dbReference>
<evidence type="ECO:0000256" key="2">
    <source>
        <dbReference type="ARBA" id="ARBA00012540"/>
    </source>
</evidence>
<dbReference type="InterPro" id="IPR012820">
    <property type="entry name" value="Sucrose_synthase_pln/cyn"/>
</dbReference>
<evidence type="ECO:0000256" key="3">
    <source>
        <dbReference type="ARBA" id="ARBA00022676"/>
    </source>
</evidence>
<evidence type="ECO:0000313" key="7">
    <source>
        <dbReference type="EnsemblPlants" id="TuG1812G0100004676.01.T01"/>
    </source>
</evidence>
<evidence type="ECO:0000313" key="8">
    <source>
        <dbReference type="Proteomes" id="UP000015106"/>
    </source>
</evidence>
<evidence type="ECO:0000256" key="5">
    <source>
        <dbReference type="ARBA" id="ARBA00049030"/>
    </source>
</evidence>
<reference evidence="8" key="1">
    <citation type="journal article" date="2013" name="Nature">
        <title>Draft genome of the wheat A-genome progenitor Triticum urartu.</title>
        <authorList>
            <person name="Ling H.Q."/>
            <person name="Zhao S."/>
            <person name="Liu D."/>
            <person name="Wang J."/>
            <person name="Sun H."/>
            <person name="Zhang C."/>
            <person name="Fan H."/>
            <person name="Li D."/>
            <person name="Dong L."/>
            <person name="Tao Y."/>
            <person name="Gao C."/>
            <person name="Wu H."/>
            <person name="Li Y."/>
            <person name="Cui Y."/>
            <person name="Guo X."/>
            <person name="Zheng S."/>
            <person name="Wang B."/>
            <person name="Yu K."/>
            <person name="Liang Q."/>
            <person name="Yang W."/>
            <person name="Lou X."/>
            <person name="Chen J."/>
            <person name="Feng M."/>
            <person name="Jian J."/>
            <person name="Zhang X."/>
            <person name="Luo G."/>
            <person name="Jiang Y."/>
            <person name="Liu J."/>
            <person name="Wang Z."/>
            <person name="Sha Y."/>
            <person name="Zhang B."/>
            <person name="Wu H."/>
            <person name="Tang D."/>
            <person name="Shen Q."/>
            <person name="Xue P."/>
            <person name="Zou S."/>
            <person name="Wang X."/>
            <person name="Liu X."/>
            <person name="Wang F."/>
            <person name="Yang Y."/>
            <person name="An X."/>
            <person name="Dong Z."/>
            <person name="Zhang K."/>
            <person name="Zhang X."/>
            <person name="Luo M.C."/>
            <person name="Dvorak J."/>
            <person name="Tong Y."/>
            <person name="Wang J."/>
            <person name="Yang H."/>
            <person name="Li Z."/>
            <person name="Wang D."/>
            <person name="Zhang A."/>
            <person name="Wang J."/>
        </authorList>
    </citation>
    <scope>NUCLEOTIDE SEQUENCE</scope>
    <source>
        <strain evidence="8">cv. G1812</strain>
    </source>
</reference>